<dbReference type="Gene3D" id="1.10.1660.60">
    <property type="entry name" value="Putative excisionased domain DUF1233"/>
    <property type="match status" value="1"/>
</dbReference>
<evidence type="ECO:0000313" key="1">
    <source>
        <dbReference type="EMBL" id="CFQ68392.1"/>
    </source>
</evidence>
<accession>A0A0T9RVR3</accession>
<proteinExistence type="predicted"/>
<gene>
    <name evidence="1" type="ORF">ERS137941_03002</name>
</gene>
<name>A0A0T9RVR3_YEREN</name>
<dbReference type="InterPro" id="IPR009634">
    <property type="entry name" value="Put_exci"/>
</dbReference>
<dbReference type="Pfam" id="PF06806">
    <property type="entry name" value="DUF1233"/>
    <property type="match status" value="1"/>
</dbReference>
<dbReference type="GeneID" id="93971960"/>
<dbReference type="RefSeq" id="WP_050148831.1">
    <property type="nucleotide sequence ID" value="NZ_CGBR01000023.1"/>
</dbReference>
<sequence>MDNVIQLVPAEWVSESVLMAVTGLKKNTIKHARNTSWMEGREYRHVSGNGEPHETAPCFYKLKLIEEWIGRMPKAVRREKKSA</sequence>
<dbReference type="AlphaFoldDB" id="A0A0T9RVR3"/>
<reference evidence="1 2" key="1">
    <citation type="submission" date="2015-03" db="EMBL/GenBank/DDBJ databases">
        <authorList>
            <person name="Murphy D."/>
        </authorList>
    </citation>
    <scope>NUCLEOTIDE SEQUENCE [LARGE SCALE GENOMIC DNA]</scope>
    <source>
        <strain evidence="1 2">IP26249</strain>
    </source>
</reference>
<organism evidence="1 2">
    <name type="scientific">Yersinia enterocolitica</name>
    <dbReference type="NCBI Taxonomy" id="630"/>
    <lineage>
        <taxon>Bacteria</taxon>
        <taxon>Pseudomonadati</taxon>
        <taxon>Pseudomonadota</taxon>
        <taxon>Gammaproteobacteria</taxon>
        <taxon>Enterobacterales</taxon>
        <taxon>Yersiniaceae</taxon>
        <taxon>Yersinia</taxon>
    </lineage>
</organism>
<protein>
    <submittedName>
        <fullName evidence="1">Putative phage excisionase</fullName>
    </submittedName>
</protein>
<dbReference type="InterPro" id="IPR038146">
    <property type="entry name" value="933W_put_Xis_sf"/>
</dbReference>
<dbReference type="Proteomes" id="UP000048841">
    <property type="component" value="Unassembled WGS sequence"/>
</dbReference>
<dbReference type="EMBL" id="CGBR01000023">
    <property type="protein sequence ID" value="CFQ68392.1"/>
    <property type="molecule type" value="Genomic_DNA"/>
</dbReference>
<evidence type="ECO:0000313" key="2">
    <source>
        <dbReference type="Proteomes" id="UP000048841"/>
    </source>
</evidence>